<dbReference type="RefSeq" id="WP_235068556.1">
    <property type="nucleotide sequence ID" value="NZ_JAKFGM010000003.1"/>
</dbReference>
<comment type="caution">
    <text evidence="1">The sequence shown here is derived from an EMBL/GenBank/DDBJ whole genome shotgun (WGS) entry which is preliminary data.</text>
</comment>
<evidence type="ECO:0000313" key="1">
    <source>
        <dbReference type="EMBL" id="MCF2515850.1"/>
    </source>
</evidence>
<dbReference type="InterPro" id="IPR022061">
    <property type="entry name" value="DUF3617"/>
</dbReference>
<evidence type="ECO:0000313" key="2">
    <source>
        <dbReference type="Proteomes" id="UP001139410"/>
    </source>
</evidence>
<dbReference type="Pfam" id="PF12276">
    <property type="entry name" value="DUF3617"/>
    <property type="match status" value="1"/>
</dbReference>
<keyword evidence="2" id="KW-1185">Reference proteome</keyword>
<reference evidence="1" key="1">
    <citation type="submission" date="2022-01" db="EMBL/GenBank/DDBJ databases">
        <authorList>
            <person name="Jo J.-H."/>
            <person name="Im W.-T."/>
        </authorList>
    </citation>
    <scope>NUCLEOTIDE SEQUENCE</scope>
    <source>
        <strain evidence="1">G124</strain>
    </source>
</reference>
<dbReference type="PROSITE" id="PS51257">
    <property type="entry name" value="PROKAR_LIPOPROTEIN"/>
    <property type="match status" value="1"/>
</dbReference>
<name>A0A9X1QM06_9SPHN</name>
<gene>
    <name evidence="1" type="ORF">LVY65_12365</name>
</gene>
<sequence>MNRLLLALPLILIAACNKDPEVKMENATVGEVAKEMRKQGGSDSFVNPGRWQQTVALLEMDAQGMSPEAKSMMQRAMEKVQVHTVCLTEAQAKSPKEDFFTGADQNCRYEHFNWGDGKIDLKLNCKHPNATQTMVLTGTYEPDSYVLTMTSNSEGSRPMEKMTMKMKVDAKRVGACDGTEGADVAS</sequence>
<dbReference type="EMBL" id="JAKFGM010000003">
    <property type="protein sequence ID" value="MCF2515850.1"/>
    <property type="molecule type" value="Genomic_DNA"/>
</dbReference>
<accession>A0A9X1QM06</accession>
<organism evidence="1 2">
    <name type="scientific">Sphingomonas cremea</name>
    <dbReference type="NCBI Taxonomy" id="2904799"/>
    <lineage>
        <taxon>Bacteria</taxon>
        <taxon>Pseudomonadati</taxon>
        <taxon>Pseudomonadota</taxon>
        <taxon>Alphaproteobacteria</taxon>
        <taxon>Sphingomonadales</taxon>
        <taxon>Sphingomonadaceae</taxon>
        <taxon>Sphingomonas</taxon>
    </lineage>
</organism>
<protein>
    <submittedName>
        <fullName evidence="1">DUF3617 domain-containing protein</fullName>
    </submittedName>
</protein>
<proteinExistence type="predicted"/>
<dbReference type="Proteomes" id="UP001139410">
    <property type="component" value="Unassembled WGS sequence"/>
</dbReference>
<dbReference type="AlphaFoldDB" id="A0A9X1QM06"/>